<evidence type="ECO:0000313" key="2">
    <source>
        <dbReference type="Proteomes" id="UP001234178"/>
    </source>
</evidence>
<comment type="caution">
    <text evidence="1">The sequence shown here is derived from an EMBL/GenBank/DDBJ whole genome shotgun (WGS) entry which is preliminary data.</text>
</comment>
<protein>
    <recommendedName>
        <fullName evidence="3">GMP synthase</fullName>
    </recommendedName>
</protein>
<dbReference type="Proteomes" id="UP001234178">
    <property type="component" value="Unassembled WGS sequence"/>
</dbReference>
<reference evidence="1 2" key="1">
    <citation type="journal article" date="2023" name="Nucleic Acids Res.">
        <title>The hologenome of Daphnia magna reveals possible DNA methylation and microbiome-mediated evolution of the host genome.</title>
        <authorList>
            <person name="Chaturvedi A."/>
            <person name="Li X."/>
            <person name="Dhandapani V."/>
            <person name="Marshall H."/>
            <person name="Kissane S."/>
            <person name="Cuenca-Cambronero M."/>
            <person name="Asole G."/>
            <person name="Calvet F."/>
            <person name="Ruiz-Romero M."/>
            <person name="Marangio P."/>
            <person name="Guigo R."/>
            <person name="Rago D."/>
            <person name="Mirbahai L."/>
            <person name="Eastwood N."/>
            <person name="Colbourne J.K."/>
            <person name="Zhou J."/>
            <person name="Mallon E."/>
            <person name="Orsini L."/>
        </authorList>
    </citation>
    <scope>NUCLEOTIDE SEQUENCE [LARGE SCALE GENOMIC DNA]</scope>
    <source>
        <strain evidence="1">LRV0_1</strain>
    </source>
</reference>
<gene>
    <name evidence="1" type="ORF">OUZ56_010100</name>
</gene>
<evidence type="ECO:0000313" key="1">
    <source>
        <dbReference type="EMBL" id="KAK4024678.1"/>
    </source>
</evidence>
<name>A0ABR0AHS4_9CRUS</name>
<evidence type="ECO:0008006" key="3">
    <source>
        <dbReference type="Google" id="ProtNLM"/>
    </source>
</evidence>
<organism evidence="1 2">
    <name type="scientific">Daphnia magna</name>
    <dbReference type="NCBI Taxonomy" id="35525"/>
    <lineage>
        <taxon>Eukaryota</taxon>
        <taxon>Metazoa</taxon>
        <taxon>Ecdysozoa</taxon>
        <taxon>Arthropoda</taxon>
        <taxon>Crustacea</taxon>
        <taxon>Branchiopoda</taxon>
        <taxon>Diplostraca</taxon>
        <taxon>Cladocera</taxon>
        <taxon>Anomopoda</taxon>
        <taxon>Daphniidae</taxon>
        <taxon>Daphnia</taxon>
    </lineage>
</organism>
<accession>A0ABR0AHS4</accession>
<sequence>MTNSSTSADFGQIPHVNVENAFLPLGPTPKKTIAALRDAIDEIRQTKSPRIGHVAIEFILKEKKRMAARNRLSQFRLRRPLEFEGQVMMKISLVINGSRACTRNNATMDGTTTWHIPNGDLLLGNNILPLSVQKLRVMLSSYFKNRLIQMNQSELSRFGNVLSGKRDLYTAPVAAQVLPATGKSCVEITNTISCNTTGLSHSYSVNLLQNK</sequence>
<dbReference type="EMBL" id="JAOYFB010000037">
    <property type="protein sequence ID" value="KAK4024678.1"/>
    <property type="molecule type" value="Genomic_DNA"/>
</dbReference>
<keyword evidence="2" id="KW-1185">Reference proteome</keyword>
<proteinExistence type="predicted"/>